<evidence type="ECO:0000313" key="3">
    <source>
        <dbReference type="EMBL" id="CAD0328428.1"/>
    </source>
</evidence>
<dbReference type="RefSeq" id="WP_119131903.1">
    <property type="nucleotide sequence ID" value="NZ_LR861803.1"/>
</dbReference>
<dbReference type="Gene3D" id="1.10.150.130">
    <property type="match status" value="1"/>
</dbReference>
<evidence type="ECO:0000256" key="1">
    <source>
        <dbReference type="ARBA" id="ARBA00023125"/>
    </source>
</evidence>
<protein>
    <recommendedName>
        <fullName evidence="6">Integrase</fullName>
    </recommendedName>
</protein>
<dbReference type="EMBL" id="LR824641">
    <property type="protein sequence ID" value="CAD0328428.1"/>
    <property type="molecule type" value="Genomic_DNA"/>
</dbReference>
<dbReference type="AlphaFoldDB" id="A0A8E4E0Q8"/>
<keyword evidence="1" id="KW-0238">DNA-binding</keyword>
<dbReference type="InterPro" id="IPR010998">
    <property type="entry name" value="Integrase_recombinase_N"/>
</dbReference>
<gene>
    <name evidence="3" type="ORF">XSP_002271</name>
</gene>
<proteinExistence type="predicted"/>
<organism evidence="3">
    <name type="scientific">Xanthomonas euroxanthea</name>
    <dbReference type="NCBI Taxonomy" id="2259622"/>
    <lineage>
        <taxon>Bacteria</taxon>
        <taxon>Pseudomonadati</taxon>
        <taxon>Pseudomonadota</taxon>
        <taxon>Gammaproteobacteria</taxon>
        <taxon>Lysobacterales</taxon>
        <taxon>Lysobacteraceae</taxon>
        <taxon>Xanthomonas</taxon>
    </lineage>
</organism>
<dbReference type="GO" id="GO:0003677">
    <property type="term" value="F:DNA binding"/>
    <property type="evidence" value="ECO:0007669"/>
    <property type="project" value="UniProtKB-KW"/>
</dbReference>
<reference evidence="3 5" key="1">
    <citation type="submission" date="2020-07" db="EMBL/GenBank/DDBJ databases">
        <authorList>
            <person name="Teixeira M."/>
        </authorList>
    </citation>
    <scope>NUCLEOTIDE SEQUENCE</scope>
    <source>
        <strain evidence="4">1</strain>
        <strain evidence="3">Xanthomonas sp. CPBF 367</strain>
    </source>
</reference>
<evidence type="ECO:0000313" key="5">
    <source>
        <dbReference type="Proteomes" id="UP000515493"/>
    </source>
</evidence>
<evidence type="ECO:0008006" key="6">
    <source>
        <dbReference type="Google" id="ProtNLM"/>
    </source>
</evidence>
<evidence type="ECO:0000313" key="4">
    <source>
        <dbReference type="EMBL" id="CAD1792355.1"/>
    </source>
</evidence>
<accession>A0A8E4E0Q8</accession>
<dbReference type="KEGG" id="xeu:XSP_002271"/>
<dbReference type="EMBL" id="LR861803">
    <property type="protein sequence ID" value="CAD1792355.1"/>
    <property type="molecule type" value="Genomic_DNA"/>
</dbReference>
<evidence type="ECO:0000256" key="2">
    <source>
        <dbReference type="SAM" id="MobiDB-lite"/>
    </source>
</evidence>
<name>A0A8E4E0Q8_9XANT</name>
<sequence length="138" mass="14432">MKDTGKISAREAENSIALHVKGPWPLLWEMPAGDVTRDDLLPVLARIAASGKLRAAGKIRSHLCAAYAAAIRARQGARAPASMRALAVSANPARDLATIEGSSAAKDRAPYRWPSFAPTGSVSPDSQALPAHCSSSTC</sequence>
<dbReference type="Proteomes" id="UP000515493">
    <property type="component" value="Chromosome"/>
</dbReference>
<dbReference type="GeneID" id="79389579"/>
<feature type="region of interest" description="Disordered" evidence="2">
    <location>
        <begin position="116"/>
        <end position="138"/>
    </location>
</feature>